<dbReference type="GO" id="GO:0046872">
    <property type="term" value="F:metal ion binding"/>
    <property type="evidence" value="ECO:0007669"/>
    <property type="project" value="UniProtKB-KW"/>
</dbReference>
<comment type="catalytic activity">
    <reaction evidence="10 14">
        <text>3-O-(beta-D-galactosyl-(1-&gt;3)-beta-D-galactosyl-(1-&gt;4)-beta-D-xylosyl)-L-seryl-[protein] + UDP-alpha-D-glucuronate = 3-O-(beta-D-GlcA-(1-&gt;3)-beta-D-Gal-(1-&gt;3)-beta-D-Gal-(1-&gt;4)-beta-D-Xyl)-L-seryl-[protein] + UDP + H(+)</text>
        <dbReference type="Rhea" id="RHEA:24168"/>
        <dbReference type="Rhea" id="RHEA-COMP:12571"/>
        <dbReference type="Rhea" id="RHEA-COMP:12573"/>
        <dbReference type="ChEBI" id="CHEBI:15378"/>
        <dbReference type="ChEBI" id="CHEBI:58052"/>
        <dbReference type="ChEBI" id="CHEBI:58223"/>
        <dbReference type="ChEBI" id="CHEBI:132090"/>
        <dbReference type="ChEBI" id="CHEBI:132093"/>
        <dbReference type="EC" id="2.4.1.135"/>
    </reaction>
</comment>
<keyword evidence="6 14" id="KW-0735">Signal-anchor</keyword>
<evidence type="ECO:0000256" key="3">
    <source>
        <dbReference type="ARBA" id="ARBA00012641"/>
    </source>
</evidence>
<keyword evidence="16" id="KW-1185">Reference proteome</keyword>
<keyword evidence="8" id="KW-0472">Membrane</keyword>
<name>A0A7I8WQ91_BURXY</name>
<keyword evidence="12 14" id="KW-0479">Metal-binding</keyword>
<evidence type="ECO:0000256" key="13">
    <source>
        <dbReference type="PIRSR" id="PIRSR605027-4"/>
    </source>
</evidence>
<dbReference type="Proteomes" id="UP000582659">
    <property type="component" value="Unassembled WGS sequence"/>
</dbReference>
<keyword evidence="7" id="KW-1133">Transmembrane helix</keyword>
<keyword evidence="5" id="KW-0812">Transmembrane</keyword>
<evidence type="ECO:0000256" key="2">
    <source>
        <dbReference type="ARBA" id="ARBA00007706"/>
    </source>
</evidence>
<feature type="active site" description="Proton donor/acceptor" evidence="11">
    <location>
        <position position="287"/>
    </location>
</feature>
<dbReference type="FunFam" id="3.90.550.10:FF:000147">
    <property type="entry name" value="Galactosylgalactosylxylosylprotein 3-beta-glucuronosyltransferase"/>
    <property type="match status" value="1"/>
</dbReference>
<dbReference type="EMBL" id="CAJFCV020000002">
    <property type="protein sequence ID" value="CAG9096204.1"/>
    <property type="molecule type" value="Genomic_DNA"/>
</dbReference>
<dbReference type="Proteomes" id="UP000659654">
    <property type="component" value="Unassembled WGS sequence"/>
</dbReference>
<evidence type="ECO:0000256" key="8">
    <source>
        <dbReference type="ARBA" id="ARBA00023136"/>
    </source>
</evidence>
<evidence type="ECO:0000256" key="10">
    <source>
        <dbReference type="ARBA" id="ARBA00047979"/>
    </source>
</evidence>
<comment type="cofactor">
    <cofactor evidence="12 14">
        <name>Mn(2+)</name>
        <dbReference type="ChEBI" id="CHEBI:29035"/>
    </cofactor>
</comment>
<dbReference type="EC" id="2.4.1.135" evidence="3 14"/>
<dbReference type="GO" id="GO:0050650">
    <property type="term" value="P:chondroitin sulfate proteoglycan biosynthetic process"/>
    <property type="evidence" value="ECO:0007669"/>
    <property type="project" value="TreeGrafter"/>
</dbReference>
<protein>
    <recommendedName>
        <fullName evidence="3 14">Galactosylgalactosylxylosylprotein 3-beta-glucuronosyltransferase</fullName>
        <ecNumber evidence="3 14">2.4.1.135</ecNumber>
    </recommendedName>
</protein>
<dbReference type="AlphaFoldDB" id="A0A7I8WQ91"/>
<dbReference type="InterPro" id="IPR005027">
    <property type="entry name" value="Glyco_trans_43"/>
</dbReference>
<accession>A0A7I8WQ91</accession>
<keyword evidence="12 14" id="KW-0464">Manganese</keyword>
<dbReference type="EMBL" id="CAJFDI010000002">
    <property type="protein sequence ID" value="CAD5214995.1"/>
    <property type="molecule type" value="Genomic_DNA"/>
</dbReference>
<evidence type="ECO:0000256" key="11">
    <source>
        <dbReference type="PIRSR" id="PIRSR605027-1"/>
    </source>
</evidence>
<dbReference type="OrthoDB" id="675023at2759"/>
<dbReference type="Pfam" id="PF03360">
    <property type="entry name" value="Glyco_transf_43"/>
    <property type="match status" value="1"/>
</dbReference>
<dbReference type="SUPFAM" id="SSF53448">
    <property type="entry name" value="Nucleotide-diphospho-sugar transferases"/>
    <property type="match status" value="1"/>
</dbReference>
<evidence type="ECO:0000256" key="5">
    <source>
        <dbReference type="ARBA" id="ARBA00022692"/>
    </source>
</evidence>
<dbReference type="InterPro" id="IPR029044">
    <property type="entry name" value="Nucleotide-diphossugar_trans"/>
</dbReference>
<comment type="similarity">
    <text evidence="2 14">Belongs to the glycosyltransferase 43 family.</text>
</comment>
<evidence type="ECO:0000256" key="6">
    <source>
        <dbReference type="ARBA" id="ARBA00022968"/>
    </source>
</evidence>
<keyword evidence="4 14" id="KW-0808">Transferase</keyword>
<dbReference type="GO" id="GO:0000139">
    <property type="term" value="C:Golgi membrane"/>
    <property type="evidence" value="ECO:0007669"/>
    <property type="project" value="UniProtKB-SubCell"/>
</dbReference>
<dbReference type="PANTHER" id="PTHR10896">
    <property type="entry name" value="GALACTOSYLGALACTOSYLXYLOSYLPROTEIN 3-BETA-GLUCURONOSYLTRANSFERASE BETA-1,3-GLUCURONYLTRANSFERASE"/>
    <property type="match status" value="1"/>
</dbReference>
<reference evidence="15" key="1">
    <citation type="submission" date="2020-09" db="EMBL/GenBank/DDBJ databases">
        <authorList>
            <person name="Kikuchi T."/>
        </authorList>
    </citation>
    <scope>NUCLEOTIDE SEQUENCE</scope>
    <source>
        <strain evidence="15">Ka4C1</strain>
    </source>
</reference>
<sequence length="336" mass="38915">MEILMRIDVKAHNNATSDTLHNDLCPFQTISAILQLVFKSCPLMRDTHGFGNLCMSSSYTRGLFLYLKREKRIPSLLISLFLVLCVYKVWEWGVDVRNETTIIIITPTHRRPERFADMTRFSQTLMHIKNLHWIVIEDGNATSPAVERILQRSGIPYAYFFTTTKPGFPRRGWTHRNMGLEYIRKNYKNYKRNAVIYFADDDNSYDIRLFNEYIRNVKTIGFWAVGLAGGALVEAPHVENGTITKWDVMYAPSRKFATDMAGFAINLRLVLEKDVYFHTGCVKVSPESCFLSQFKLNRSQVEPFGHDREPKEILVWHTKTKNIGTQGENHGYITEK</sequence>
<dbReference type="Gene3D" id="3.90.550.10">
    <property type="entry name" value="Spore Coat Polysaccharide Biosynthesis Protein SpsA, Chain A"/>
    <property type="match status" value="1"/>
</dbReference>
<proteinExistence type="inferred from homology"/>
<keyword evidence="9" id="KW-0325">Glycoprotein</keyword>
<evidence type="ECO:0000256" key="7">
    <source>
        <dbReference type="ARBA" id="ARBA00022989"/>
    </source>
</evidence>
<keyword evidence="14" id="KW-0333">Golgi apparatus</keyword>
<dbReference type="PANTHER" id="PTHR10896:SF30">
    <property type="entry name" value="GALACTOSYLGALACTOSYLXYLOSYLPROTEIN 3-BETA-GLUCURONOSYLTRANSFERASE"/>
    <property type="match status" value="1"/>
</dbReference>
<dbReference type="SMR" id="A0A7I8WQ91"/>
<evidence type="ECO:0000256" key="4">
    <source>
        <dbReference type="ARBA" id="ARBA00022679"/>
    </source>
</evidence>
<evidence type="ECO:0000256" key="1">
    <source>
        <dbReference type="ARBA" id="ARBA00004606"/>
    </source>
</evidence>
<comment type="caution">
    <text evidence="15">The sequence shown here is derived from an EMBL/GenBank/DDBJ whole genome shotgun (WGS) entry which is preliminary data.</text>
</comment>
<organism evidence="15 16">
    <name type="scientific">Bursaphelenchus xylophilus</name>
    <name type="common">Pinewood nematode worm</name>
    <name type="synonym">Aphelenchoides xylophilus</name>
    <dbReference type="NCBI Taxonomy" id="6326"/>
    <lineage>
        <taxon>Eukaryota</taxon>
        <taxon>Metazoa</taxon>
        <taxon>Ecdysozoa</taxon>
        <taxon>Nematoda</taxon>
        <taxon>Chromadorea</taxon>
        <taxon>Rhabditida</taxon>
        <taxon>Tylenchina</taxon>
        <taxon>Tylenchomorpha</taxon>
        <taxon>Aphelenchoidea</taxon>
        <taxon>Aphelenchoididae</taxon>
        <taxon>Bursaphelenchus</taxon>
    </lineage>
</organism>
<evidence type="ECO:0000313" key="15">
    <source>
        <dbReference type="EMBL" id="CAD5214995.1"/>
    </source>
</evidence>
<evidence type="ECO:0000313" key="16">
    <source>
        <dbReference type="Proteomes" id="UP000659654"/>
    </source>
</evidence>
<dbReference type="UniPathway" id="UPA00378"/>
<evidence type="ECO:0000256" key="12">
    <source>
        <dbReference type="PIRSR" id="PIRSR605027-3"/>
    </source>
</evidence>
<dbReference type="GO" id="GO:0005975">
    <property type="term" value="P:carbohydrate metabolic process"/>
    <property type="evidence" value="ECO:0007669"/>
    <property type="project" value="TreeGrafter"/>
</dbReference>
<gene>
    <name evidence="15" type="ORF">BXYJ_LOCUS3808</name>
</gene>
<feature type="site" description="Interaction with galactose moiety of substrate glycoprotein" evidence="13">
    <location>
        <position position="234"/>
    </location>
</feature>
<comment type="subcellular location">
    <subcellularLocation>
        <location evidence="14">Golgi apparatus membrane</location>
        <topology evidence="14">Single-pass type II membrane protein</topology>
    </subcellularLocation>
    <subcellularLocation>
        <location evidence="1">Membrane</location>
        <topology evidence="1">Single-pass type II membrane protein</topology>
    </subcellularLocation>
</comment>
<evidence type="ECO:0000256" key="9">
    <source>
        <dbReference type="ARBA" id="ARBA00023180"/>
    </source>
</evidence>
<evidence type="ECO:0000256" key="14">
    <source>
        <dbReference type="RuleBase" id="RU363127"/>
    </source>
</evidence>
<dbReference type="GO" id="GO:0015018">
    <property type="term" value="F:galactosylgalactosylxylosylprotein 3-beta-glucuronosyltransferase activity"/>
    <property type="evidence" value="ECO:0007669"/>
    <property type="project" value="UniProtKB-UniRule"/>
</dbReference>
<feature type="binding site" evidence="12">
    <location>
        <position position="202"/>
    </location>
    <ligand>
        <name>Mn(2+)</name>
        <dbReference type="ChEBI" id="CHEBI:29035"/>
    </ligand>
</feature>
<comment type="pathway">
    <text evidence="14">Protein modification; protein glycosylation.</text>
</comment>